<gene>
    <name evidence="1" type="ORF">OH76DRAFT_904899</name>
</gene>
<accession>A0A371D0M5</accession>
<keyword evidence="2" id="KW-1185">Reference proteome</keyword>
<dbReference type="AlphaFoldDB" id="A0A371D0M5"/>
<dbReference type="Proteomes" id="UP000256964">
    <property type="component" value="Unassembled WGS sequence"/>
</dbReference>
<proteinExistence type="predicted"/>
<evidence type="ECO:0000313" key="1">
    <source>
        <dbReference type="EMBL" id="RDX46019.1"/>
    </source>
</evidence>
<protein>
    <submittedName>
        <fullName evidence="1">Uncharacterized protein</fullName>
    </submittedName>
</protein>
<name>A0A371D0M5_9APHY</name>
<sequence>MALGVKLSYRHGLPLVLLYRSLTTVDSSVPYLDGTSTVSIAFSQLMERNVWMKSSHVESLDWPRDASKFLSFTTARLPTTRAHSPRKASNLIRIHRRTSAQEHHEDGRRRGTRSWSLLSSSVFAGRVCVVEQEEVGGTGPSMCLALRRRRRVLEQRESVQSGERCSKRWRH</sequence>
<organism evidence="1 2">
    <name type="scientific">Lentinus brumalis</name>
    <dbReference type="NCBI Taxonomy" id="2498619"/>
    <lineage>
        <taxon>Eukaryota</taxon>
        <taxon>Fungi</taxon>
        <taxon>Dikarya</taxon>
        <taxon>Basidiomycota</taxon>
        <taxon>Agaricomycotina</taxon>
        <taxon>Agaricomycetes</taxon>
        <taxon>Polyporales</taxon>
        <taxon>Polyporaceae</taxon>
        <taxon>Lentinus</taxon>
    </lineage>
</organism>
<evidence type="ECO:0000313" key="2">
    <source>
        <dbReference type="Proteomes" id="UP000256964"/>
    </source>
</evidence>
<reference evidence="1 2" key="1">
    <citation type="journal article" date="2018" name="Biotechnol. Biofuels">
        <title>Integrative visual omics of the white-rot fungus Polyporus brumalis exposes the biotechnological potential of its oxidative enzymes for delignifying raw plant biomass.</title>
        <authorList>
            <person name="Miyauchi S."/>
            <person name="Rancon A."/>
            <person name="Drula E."/>
            <person name="Hage H."/>
            <person name="Chaduli D."/>
            <person name="Favel A."/>
            <person name="Grisel S."/>
            <person name="Henrissat B."/>
            <person name="Herpoel-Gimbert I."/>
            <person name="Ruiz-Duenas F.J."/>
            <person name="Chevret D."/>
            <person name="Hainaut M."/>
            <person name="Lin J."/>
            <person name="Wang M."/>
            <person name="Pangilinan J."/>
            <person name="Lipzen A."/>
            <person name="Lesage-Meessen L."/>
            <person name="Navarro D."/>
            <person name="Riley R."/>
            <person name="Grigoriev I.V."/>
            <person name="Zhou S."/>
            <person name="Raouche S."/>
            <person name="Rosso M.N."/>
        </authorList>
    </citation>
    <scope>NUCLEOTIDE SEQUENCE [LARGE SCALE GENOMIC DNA]</scope>
    <source>
        <strain evidence="1 2">BRFM 1820</strain>
    </source>
</reference>
<dbReference type="EMBL" id="KZ857431">
    <property type="protein sequence ID" value="RDX46019.1"/>
    <property type="molecule type" value="Genomic_DNA"/>
</dbReference>